<comment type="subcellular location">
    <subcellularLocation>
        <location evidence="3">Cytoplasm</location>
    </subcellularLocation>
    <subcellularLocation>
        <location evidence="2">Nucleus</location>
    </subcellularLocation>
</comment>
<comment type="function">
    <text evidence="1">Functions as an U snRNP-specific nuclear import adapter. Involved in the trimethylguanosine (m3G)-cap-dependent nuclear import of U snRNPs. Binds specifically to the terminal m3G-cap U snRNAs.</text>
</comment>
<evidence type="ECO:0000256" key="6">
    <source>
        <dbReference type="ARBA" id="ARBA00022448"/>
    </source>
</evidence>
<dbReference type="GO" id="GO:0006606">
    <property type="term" value="P:protein import into nucleus"/>
    <property type="evidence" value="ECO:0007669"/>
    <property type="project" value="InterPro"/>
</dbReference>
<dbReference type="GO" id="GO:0003723">
    <property type="term" value="F:RNA binding"/>
    <property type="evidence" value="ECO:0007669"/>
    <property type="project" value="UniProtKB-KW"/>
</dbReference>
<sequence length="359" mass="41455">MEEILSSLGAVNVTAQKNNIYAEHPRFAQYKAKQTGSSQTERRRQILEARKCKRYDLLNHLRNIETSTGDDQDESDQSMDMEEERAVYYRPKKYRNFLMLSEWLVDVPEDFAISYLALPCPVGKRSLIVASGGRTIAYAKNGRHVDQFPSSLPGGCRGSGRGGYTMLDCIWSQFNNTYYILDMIFWFNQPLMESDTDFRFEWLKSRVDEECEGISVATKYNQRKFVRVPFYDCSKETLTKLLANGMPYEASLDGILFYHKGTHYTHGTTPLVGWLKAYMMPEILNVPVESHYNQERPVKYVNLPGHIQHGKEARERRIQQQEERKNKMDVNHMCENMSKKIKGGLHSPDANIQVQSSAT</sequence>
<organism evidence="14 15">
    <name type="scientific">Meganyctiphanes norvegica</name>
    <name type="common">Northern krill</name>
    <name type="synonym">Thysanopoda norvegica</name>
    <dbReference type="NCBI Taxonomy" id="48144"/>
    <lineage>
        <taxon>Eukaryota</taxon>
        <taxon>Metazoa</taxon>
        <taxon>Ecdysozoa</taxon>
        <taxon>Arthropoda</taxon>
        <taxon>Crustacea</taxon>
        <taxon>Multicrustacea</taxon>
        <taxon>Malacostraca</taxon>
        <taxon>Eumalacostraca</taxon>
        <taxon>Eucarida</taxon>
        <taxon>Euphausiacea</taxon>
        <taxon>Euphausiidae</taxon>
        <taxon>Meganyctiphanes</taxon>
    </lineage>
</organism>
<comment type="caution">
    <text evidence="14">The sequence shown here is derived from an EMBL/GenBank/DDBJ whole genome shotgun (WGS) entry which is preliminary data.</text>
</comment>
<dbReference type="CDD" id="cd09232">
    <property type="entry name" value="Snurportin-1_C"/>
    <property type="match status" value="1"/>
</dbReference>
<evidence type="ECO:0000256" key="12">
    <source>
        <dbReference type="SAM" id="MobiDB-lite"/>
    </source>
</evidence>
<evidence type="ECO:0000259" key="13">
    <source>
        <dbReference type="PROSITE" id="PS51214"/>
    </source>
</evidence>
<name>A0AAV2QQR0_MEGNR</name>
<evidence type="ECO:0000313" key="15">
    <source>
        <dbReference type="Proteomes" id="UP001497623"/>
    </source>
</evidence>
<keyword evidence="9" id="KW-0539">Nucleus</keyword>
<dbReference type="GO" id="GO:0005634">
    <property type="term" value="C:nucleus"/>
    <property type="evidence" value="ECO:0007669"/>
    <property type="project" value="UniProtKB-SubCell"/>
</dbReference>
<accession>A0AAV2QQR0</accession>
<dbReference type="PROSITE" id="PS51214">
    <property type="entry name" value="IBB"/>
    <property type="match status" value="1"/>
</dbReference>
<dbReference type="InterPro" id="IPR002652">
    <property type="entry name" value="Importin-a_IBB"/>
</dbReference>
<dbReference type="GO" id="GO:0061608">
    <property type="term" value="F:nuclear import signal receptor activity"/>
    <property type="evidence" value="ECO:0007669"/>
    <property type="project" value="InterPro"/>
</dbReference>
<reference evidence="14 15" key="1">
    <citation type="submission" date="2024-05" db="EMBL/GenBank/DDBJ databases">
        <authorList>
            <person name="Wallberg A."/>
        </authorList>
    </citation>
    <scope>NUCLEOTIDE SEQUENCE [LARGE SCALE GENOMIC DNA]</scope>
</reference>
<evidence type="ECO:0000256" key="8">
    <source>
        <dbReference type="ARBA" id="ARBA00022884"/>
    </source>
</evidence>
<dbReference type="GO" id="GO:0061015">
    <property type="term" value="P:snRNA import into nucleus"/>
    <property type="evidence" value="ECO:0007669"/>
    <property type="project" value="InterPro"/>
</dbReference>
<evidence type="ECO:0000256" key="2">
    <source>
        <dbReference type="ARBA" id="ARBA00004123"/>
    </source>
</evidence>
<keyword evidence="8" id="KW-0694">RNA-binding</keyword>
<keyword evidence="7" id="KW-0963">Cytoplasm</keyword>
<dbReference type="Gene3D" id="3.30.470.30">
    <property type="entry name" value="DNA ligase/mRNA capping enzyme"/>
    <property type="match status" value="1"/>
</dbReference>
<feature type="non-terminal residue" evidence="14">
    <location>
        <position position="359"/>
    </location>
</feature>
<evidence type="ECO:0000256" key="4">
    <source>
        <dbReference type="ARBA" id="ARBA00007540"/>
    </source>
</evidence>
<dbReference type="InterPro" id="IPR047857">
    <property type="entry name" value="Snurportin1_C"/>
</dbReference>
<dbReference type="EMBL" id="CAXKWB010009319">
    <property type="protein sequence ID" value="CAL4094252.1"/>
    <property type="molecule type" value="Genomic_DNA"/>
</dbReference>
<dbReference type="PANTHER" id="PTHR13403">
    <property type="entry name" value="SNURPORTIN1 RNUT1 PROTEIN RNA, U TRANSPORTER 1"/>
    <property type="match status" value="1"/>
</dbReference>
<keyword evidence="6 11" id="KW-0813">Transport</keyword>
<comment type="similarity">
    <text evidence="4">Belongs to the snurportin family.</text>
</comment>
<feature type="region of interest" description="Disordered" evidence="12">
    <location>
        <begin position="339"/>
        <end position="359"/>
    </location>
</feature>
<evidence type="ECO:0000256" key="5">
    <source>
        <dbReference type="ARBA" id="ARBA00016034"/>
    </source>
</evidence>
<keyword evidence="15" id="KW-1185">Reference proteome</keyword>
<dbReference type="GO" id="GO:0005737">
    <property type="term" value="C:cytoplasm"/>
    <property type="evidence" value="ECO:0007669"/>
    <property type="project" value="UniProtKB-SubCell"/>
</dbReference>
<evidence type="ECO:0000313" key="14">
    <source>
        <dbReference type="EMBL" id="CAL4094252.1"/>
    </source>
</evidence>
<evidence type="ECO:0000256" key="3">
    <source>
        <dbReference type="ARBA" id="ARBA00004496"/>
    </source>
</evidence>
<dbReference type="Pfam" id="PF11538">
    <property type="entry name" value="Snurportin1"/>
    <property type="match status" value="1"/>
</dbReference>
<feature type="domain" description="IBB" evidence="13">
    <location>
        <begin position="10"/>
        <end position="71"/>
    </location>
</feature>
<evidence type="ECO:0000256" key="10">
    <source>
        <dbReference type="ARBA" id="ARBA00031454"/>
    </source>
</evidence>
<dbReference type="InterPro" id="IPR024721">
    <property type="entry name" value="Snurportin-1_N"/>
</dbReference>
<protein>
    <recommendedName>
        <fullName evidence="5">Snurportin-1</fullName>
    </recommendedName>
    <alternativeName>
        <fullName evidence="10">RNA U transporter 1</fullName>
    </alternativeName>
</protein>
<dbReference type="PANTHER" id="PTHR13403:SF6">
    <property type="entry name" value="SNURPORTIN-1"/>
    <property type="match status" value="1"/>
</dbReference>
<dbReference type="SUPFAM" id="SSF56091">
    <property type="entry name" value="DNA ligase/mRNA capping enzyme, catalytic domain"/>
    <property type="match status" value="1"/>
</dbReference>
<dbReference type="Proteomes" id="UP001497623">
    <property type="component" value="Unassembled WGS sequence"/>
</dbReference>
<evidence type="ECO:0000256" key="9">
    <source>
        <dbReference type="ARBA" id="ARBA00023242"/>
    </source>
</evidence>
<evidence type="ECO:0000256" key="11">
    <source>
        <dbReference type="PROSITE-ProRule" id="PRU00561"/>
    </source>
</evidence>
<evidence type="ECO:0000256" key="7">
    <source>
        <dbReference type="ARBA" id="ARBA00022490"/>
    </source>
</evidence>
<evidence type="ECO:0000256" key="1">
    <source>
        <dbReference type="ARBA" id="ARBA00003975"/>
    </source>
</evidence>
<feature type="compositionally biased region" description="Polar residues" evidence="12">
    <location>
        <begin position="350"/>
        <end position="359"/>
    </location>
</feature>
<dbReference type="AlphaFoldDB" id="A0AAV2QQR0"/>
<dbReference type="InterPro" id="IPR017336">
    <property type="entry name" value="Snurportin-1"/>
</dbReference>
<proteinExistence type="inferred from homology"/>
<dbReference type="Pfam" id="PF21974">
    <property type="entry name" value="SPN1_m3Gcap_bd"/>
    <property type="match status" value="1"/>
</dbReference>
<gene>
    <name evidence="14" type="ORF">MNOR_LOCUS15106</name>
</gene>